<reference evidence="2" key="1">
    <citation type="submission" date="2017-07" db="EMBL/GenBank/DDBJ databases">
        <authorList>
            <person name="Mikheyev A."/>
            <person name="Grau M."/>
        </authorList>
    </citation>
    <scope>NUCLEOTIDE SEQUENCE</scope>
    <source>
        <tissue evidence="2">Venom_gland</tissue>
    </source>
</reference>
<organism evidence="2">
    <name type="scientific">Micrurus corallinus</name>
    <name type="common">Brazilian coral snake</name>
    <dbReference type="NCBI Taxonomy" id="54390"/>
    <lineage>
        <taxon>Eukaryota</taxon>
        <taxon>Metazoa</taxon>
        <taxon>Chordata</taxon>
        <taxon>Craniata</taxon>
        <taxon>Vertebrata</taxon>
        <taxon>Euteleostomi</taxon>
        <taxon>Lepidosauria</taxon>
        <taxon>Squamata</taxon>
        <taxon>Bifurcata</taxon>
        <taxon>Unidentata</taxon>
        <taxon>Episquamata</taxon>
        <taxon>Toxicofera</taxon>
        <taxon>Serpentes</taxon>
        <taxon>Colubroidea</taxon>
        <taxon>Elapidae</taxon>
        <taxon>Elapinae</taxon>
        <taxon>Micrurus</taxon>
    </lineage>
</organism>
<dbReference type="AlphaFoldDB" id="A0A2D4FTH0"/>
<dbReference type="EMBL" id="IACJ01080147">
    <property type="protein sequence ID" value="LAA50779.1"/>
    <property type="molecule type" value="Transcribed_RNA"/>
</dbReference>
<name>A0A2D4FTH0_MICCO</name>
<evidence type="ECO:0000313" key="2">
    <source>
        <dbReference type="EMBL" id="LAA50779.1"/>
    </source>
</evidence>
<protein>
    <submittedName>
        <fullName evidence="2">Uncharacterized protein</fullName>
    </submittedName>
</protein>
<sequence>MEAAVTGRQEPEEPVARGKAHGPGLRSPPLTKELLALDMEALVMGAPKVRLSSAQLGGPRRLQPMSLALPAPQGMGRRAPSPRFLGALGRVAGALGKVTSQQGSGSVLSFPPGKILALSPLAQETGRLA</sequence>
<reference evidence="2" key="2">
    <citation type="submission" date="2017-11" db="EMBL/GenBank/DDBJ databases">
        <title>Coralsnake Venomics: Analyses of Venom Gland Transcriptomes and Proteomes of Six Brazilian Taxa.</title>
        <authorList>
            <person name="Aird S.D."/>
            <person name="Jorge da Silva N."/>
            <person name="Qiu L."/>
            <person name="Villar-Briones A."/>
            <person name="Aparecida-Saddi V."/>
            <person name="Campos-Telles M.P."/>
            <person name="Grau M."/>
            <person name="Mikheyev A.S."/>
        </authorList>
    </citation>
    <scope>NUCLEOTIDE SEQUENCE</scope>
    <source>
        <tissue evidence="2">Venom_gland</tissue>
    </source>
</reference>
<feature type="region of interest" description="Disordered" evidence="1">
    <location>
        <begin position="1"/>
        <end position="29"/>
    </location>
</feature>
<accession>A0A2D4FTH0</accession>
<evidence type="ECO:0000256" key="1">
    <source>
        <dbReference type="SAM" id="MobiDB-lite"/>
    </source>
</evidence>
<proteinExistence type="predicted"/>